<evidence type="ECO:0000256" key="8">
    <source>
        <dbReference type="ARBA" id="ARBA00023235"/>
    </source>
</evidence>
<evidence type="ECO:0000256" key="13">
    <source>
        <dbReference type="ARBA" id="ARBA00071024"/>
    </source>
</evidence>
<dbReference type="EC" id="5.2.1.8" evidence="4"/>
<gene>
    <name evidence="18" type="primary">CWC27</name>
    <name evidence="18" type="ORF">LOC62_06G008252</name>
</gene>
<dbReference type="Proteomes" id="UP000827549">
    <property type="component" value="Chromosome 6"/>
</dbReference>
<dbReference type="FunFam" id="2.40.100.10:FF:000007">
    <property type="entry name" value="Peptidyl-prolyl cis-trans isomerase CWC27 homolog"/>
    <property type="match status" value="1"/>
</dbReference>
<evidence type="ECO:0000259" key="17">
    <source>
        <dbReference type="PROSITE" id="PS50072"/>
    </source>
</evidence>
<dbReference type="PRINTS" id="PR00153">
    <property type="entry name" value="CSAPPISMRASE"/>
</dbReference>
<evidence type="ECO:0000256" key="2">
    <source>
        <dbReference type="ARBA" id="ARBA00004123"/>
    </source>
</evidence>
<feature type="domain" description="PPIase cyclophilin-type" evidence="17">
    <location>
        <begin position="18"/>
        <end position="167"/>
    </location>
</feature>
<comment type="subunit">
    <text evidence="3">Associated with the spliceosome.</text>
</comment>
<dbReference type="EMBL" id="CP086719">
    <property type="protein sequence ID" value="WOO84739.1"/>
    <property type="molecule type" value="Genomic_DNA"/>
</dbReference>
<dbReference type="InterPro" id="IPR020892">
    <property type="entry name" value="Cyclophilin-type_PPIase_CS"/>
</dbReference>
<comment type="catalytic activity">
    <reaction evidence="1">
        <text>[protein]-peptidylproline (omega=180) = [protein]-peptidylproline (omega=0)</text>
        <dbReference type="Rhea" id="RHEA:16237"/>
        <dbReference type="Rhea" id="RHEA-COMP:10747"/>
        <dbReference type="Rhea" id="RHEA-COMP:10748"/>
        <dbReference type="ChEBI" id="CHEBI:83833"/>
        <dbReference type="ChEBI" id="CHEBI:83834"/>
        <dbReference type="EC" id="5.2.1.8"/>
    </reaction>
</comment>
<feature type="compositionally biased region" description="Basic and acidic residues" evidence="16">
    <location>
        <begin position="255"/>
        <end position="318"/>
    </location>
</feature>
<name>A0AAF0YGR5_9TREE</name>
<feature type="compositionally biased region" description="Acidic residues" evidence="16">
    <location>
        <begin position="389"/>
        <end position="407"/>
    </location>
</feature>
<keyword evidence="5" id="KW-0507">mRNA processing</keyword>
<evidence type="ECO:0000313" key="19">
    <source>
        <dbReference type="Proteomes" id="UP000827549"/>
    </source>
</evidence>
<evidence type="ECO:0000256" key="7">
    <source>
        <dbReference type="ARBA" id="ARBA00023187"/>
    </source>
</evidence>
<feature type="compositionally biased region" description="Basic residues" evidence="16">
    <location>
        <begin position="353"/>
        <end position="363"/>
    </location>
</feature>
<evidence type="ECO:0000256" key="11">
    <source>
        <dbReference type="ARBA" id="ARBA00055615"/>
    </source>
</evidence>
<dbReference type="InterPro" id="IPR044666">
    <property type="entry name" value="Cyclophilin_A-like"/>
</dbReference>
<comment type="function">
    <text evidence="11">PPIases accelerate the folding of proteins. It catalyzes the cis-trans isomerization of proline imidic peptide bonds in oligopeptides. Involved in pre-mRNA splicing.</text>
</comment>
<keyword evidence="5" id="KW-0747">Spliceosome</keyword>
<reference evidence="18" key="1">
    <citation type="submission" date="2023-10" db="EMBL/GenBank/DDBJ databases">
        <authorList>
            <person name="Noh H."/>
        </authorList>
    </citation>
    <scope>NUCLEOTIDE SEQUENCE</scope>
    <source>
        <strain evidence="18">DUCC4014</strain>
    </source>
</reference>
<keyword evidence="9" id="KW-0539">Nucleus</keyword>
<keyword evidence="7" id="KW-0508">mRNA splicing</keyword>
<dbReference type="Gene3D" id="2.40.100.10">
    <property type="entry name" value="Cyclophilin-like"/>
    <property type="match status" value="1"/>
</dbReference>
<dbReference type="RefSeq" id="XP_062630765.1">
    <property type="nucleotide sequence ID" value="XM_062774781.1"/>
</dbReference>
<protein>
    <recommendedName>
        <fullName evidence="13">Peptidyl-prolyl isomerase CWC27</fullName>
        <ecNumber evidence="4">5.2.1.8</ecNumber>
    </recommendedName>
    <alternativeName>
        <fullName evidence="12">Peptidyl-prolyl isomerase cwc27</fullName>
    </alternativeName>
    <alternativeName>
        <fullName evidence="14 15">Rotamase CWC27</fullName>
    </alternativeName>
</protein>
<evidence type="ECO:0000256" key="15">
    <source>
        <dbReference type="ARBA" id="ARBA00083804"/>
    </source>
</evidence>
<dbReference type="GO" id="GO:0071013">
    <property type="term" value="C:catalytic step 2 spliceosome"/>
    <property type="evidence" value="ECO:0007669"/>
    <property type="project" value="TreeGrafter"/>
</dbReference>
<dbReference type="Pfam" id="PF00160">
    <property type="entry name" value="Pro_isomerase"/>
    <property type="match status" value="1"/>
</dbReference>
<feature type="region of interest" description="Disordered" evidence="16">
    <location>
        <begin position="234"/>
        <end position="371"/>
    </location>
</feature>
<evidence type="ECO:0000256" key="6">
    <source>
        <dbReference type="ARBA" id="ARBA00023110"/>
    </source>
</evidence>
<comment type="subcellular location">
    <subcellularLocation>
        <location evidence="2">Nucleus</location>
    </subcellularLocation>
</comment>
<dbReference type="PANTHER" id="PTHR45625:SF6">
    <property type="entry name" value="SPLICEOSOME-ASSOCIATED PROTEIN CWC27 HOMOLOG"/>
    <property type="match status" value="1"/>
</dbReference>
<keyword evidence="8 18" id="KW-0413">Isomerase</keyword>
<evidence type="ECO:0000256" key="10">
    <source>
        <dbReference type="ARBA" id="ARBA00038509"/>
    </source>
</evidence>
<dbReference type="InterPro" id="IPR029000">
    <property type="entry name" value="Cyclophilin-like_dom_sf"/>
</dbReference>
<dbReference type="GO" id="GO:0008380">
    <property type="term" value="P:RNA splicing"/>
    <property type="evidence" value="ECO:0007669"/>
    <property type="project" value="UniProtKB-KW"/>
</dbReference>
<dbReference type="GO" id="GO:0006457">
    <property type="term" value="P:protein folding"/>
    <property type="evidence" value="ECO:0007669"/>
    <property type="project" value="InterPro"/>
</dbReference>
<evidence type="ECO:0000256" key="16">
    <source>
        <dbReference type="SAM" id="MobiDB-lite"/>
    </source>
</evidence>
<dbReference type="CDD" id="cd01925">
    <property type="entry name" value="cyclophilin_CeCYP16-like"/>
    <property type="match status" value="1"/>
</dbReference>
<dbReference type="PROSITE" id="PS50072">
    <property type="entry name" value="CSA_PPIASE_2"/>
    <property type="match status" value="1"/>
</dbReference>
<keyword evidence="6" id="KW-0697">Rotamase</keyword>
<evidence type="ECO:0000313" key="18">
    <source>
        <dbReference type="EMBL" id="WOO84739.1"/>
    </source>
</evidence>
<dbReference type="PROSITE" id="PS00170">
    <property type="entry name" value="CSA_PPIASE_1"/>
    <property type="match status" value="1"/>
</dbReference>
<dbReference type="GO" id="GO:0003755">
    <property type="term" value="F:peptidyl-prolyl cis-trans isomerase activity"/>
    <property type="evidence" value="ECO:0007669"/>
    <property type="project" value="UniProtKB-KW"/>
</dbReference>
<comment type="similarity">
    <text evidence="10">Belongs to the cyclophilin-type PPIase family. CWC27 subfamily.</text>
</comment>
<accession>A0AAF0YGR5</accession>
<proteinExistence type="inferred from homology"/>
<feature type="region of interest" description="Disordered" evidence="16">
    <location>
        <begin position="385"/>
        <end position="407"/>
    </location>
</feature>
<evidence type="ECO:0000256" key="3">
    <source>
        <dbReference type="ARBA" id="ARBA00011524"/>
    </source>
</evidence>
<evidence type="ECO:0000256" key="5">
    <source>
        <dbReference type="ARBA" id="ARBA00022728"/>
    </source>
</evidence>
<dbReference type="PANTHER" id="PTHR45625">
    <property type="entry name" value="PEPTIDYL-PROLYL CIS-TRANS ISOMERASE-RELATED"/>
    <property type="match status" value="1"/>
</dbReference>
<dbReference type="AlphaFoldDB" id="A0AAF0YGR5"/>
<dbReference type="SUPFAM" id="SSF50891">
    <property type="entry name" value="Cyclophilin-like"/>
    <property type="match status" value="1"/>
</dbReference>
<dbReference type="GeneID" id="87811419"/>
<organism evidence="18 19">
    <name type="scientific">Vanrija pseudolonga</name>
    <dbReference type="NCBI Taxonomy" id="143232"/>
    <lineage>
        <taxon>Eukaryota</taxon>
        <taxon>Fungi</taxon>
        <taxon>Dikarya</taxon>
        <taxon>Basidiomycota</taxon>
        <taxon>Agaricomycotina</taxon>
        <taxon>Tremellomycetes</taxon>
        <taxon>Trichosporonales</taxon>
        <taxon>Trichosporonaceae</taxon>
        <taxon>Vanrija</taxon>
    </lineage>
</organism>
<sequence length="464" mass="52662">MSNLYATEPTPNGKVIVDTTAGEIEIELWGKEAPKAVRNFLQLAMEGYYDGVIFHRIVKDFIIQTGDPTGTGMGGESIYGEPFSDEIHSRLRFNRRGLLGMANNSKRNTNNSQWFITLDRADELTGRHTLFGRIQGPTYYNVLNIGNLEVDAEEKPLVPPKIRGIRIIENPFDDIVPRITAAEKRAQIQARIELKKENEIREKRARAKKNTGLLSFGDAEEEQEAAVVIKKKDMSRSDLVAGQSRDSSEPVASKSADEPRKAKREDSPKARTEERKTVDLKSIRSEHERQKLGDKNARSSKIDRLQDDLRYLKKRQGEGSDSESDDSTSHKKRRKGADYLEEEMAKYTAGRGRAAKRSYNRKSRRDDDDDLMKDLSMFSKKVLAVDPDAAYDSDDEKGAEGGEEGVEVDDDVGWLRHALKFQHEVSDETRRAEDEYTVIDPRAKARELAADEERKAKERIKSRK</sequence>
<evidence type="ECO:0000256" key="1">
    <source>
        <dbReference type="ARBA" id="ARBA00000971"/>
    </source>
</evidence>
<evidence type="ECO:0000256" key="9">
    <source>
        <dbReference type="ARBA" id="ARBA00023242"/>
    </source>
</evidence>
<evidence type="ECO:0000256" key="14">
    <source>
        <dbReference type="ARBA" id="ARBA00082698"/>
    </source>
</evidence>
<keyword evidence="19" id="KW-1185">Reference proteome</keyword>
<dbReference type="InterPro" id="IPR002130">
    <property type="entry name" value="Cyclophilin-type_PPIase_dom"/>
</dbReference>
<evidence type="ECO:0000256" key="12">
    <source>
        <dbReference type="ARBA" id="ARBA00067721"/>
    </source>
</evidence>
<evidence type="ECO:0000256" key="4">
    <source>
        <dbReference type="ARBA" id="ARBA00013194"/>
    </source>
</evidence>